<dbReference type="SMART" id="SM00034">
    <property type="entry name" value="CLECT"/>
    <property type="match status" value="1"/>
</dbReference>
<feature type="domain" description="C-type lectin" evidence="20">
    <location>
        <begin position="602"/>
        <end position="709"/>
    </location>
</feature>
<dbReference type="GO" id="GO:0009653">
    <property type="term" value="P:anatomical structure morphogenesis"/>
    <property type="evidence" value="ECO:0007669"/>
    <property type="project" value="TreeGrafter"/>
</dbReference>
<evidence type="ECO:0000256" key="9">
    <source>
        <dbReference type="ARBA" id="ARBA00022737"/>
    </source>
</evidence>
<evidence type="ECO:0000256" key="17">
    <source>
        <dbReference type="ARBA" id="ARBA00074560"/>
    </source>
</evidence>
<comment type="similarity">
    <text evidence="2">Belongs to the FRAS1 family.</text>
</comment>
<sequence>MVKPDHMLKAALPLFARFIISNGLRTKHGKFEITLETVDRALPTVSRNKGLRLADGAMASLSPDILQLSDLDTAPQNLTFVLAQLPQYGQLYHRGDMLLKHNFSQQDVDNMDVAYRHGGGDSQIDKFTFVATDRTNQGFIVDGTVQVEPVAFIIQVDHPDKTTPKIVHLHCSSNVERLKNGNYGIYITARSVKASDPDTEDDQIIFKILRGPRYGYLENATTGGFIQERFSQKDLNSKIILYVINPSWEVNSDSLEVQVTDPTGNSAAPQTLELKWSQIEMQHTVYEVCEDMGMLPLKITRSGYSMDSAFIAVKVNDVSATSGKDFTVALSKLIQFDPGMSTKMWNIAITYDGLEEDDEVFEVVLNSPVNAVLGTRTKAVVKILDSTRGQCSSFHSSGQNKHSFWAKDILPPVSSGSSSSSSPGTVHLEGIPLSYSKEEMMHRRDKLHELNVLNLSRSRFRAVGNGRTIRPSSVFRNGTDVAFKYHGIVSLQMEEDTSPDNRNKMARVSVINLREPRQNVFSPRKTEVPQADKAELPQELLSSYQGQILSFPKSCTTNIKGLLHFDESTQKLFQCDGISWKSWSLASKDVSTKICPPGWSHHDSSCYFLVTDHKVPWNTAAQACKEQYLGNLVSVVTKQHMQWLWDFSGRKPFWIGLNDQVNPGHWVWNGGEPLTFTNWRRSPPRLSKKGKNCILVQRRGKWQAKHCRKGKGHNYMCSRKV</sequence>
<dbReference type="FunFam" id="3.10.100.10:FF:000081">
    <property type="entry name" value="FRAS1 related extracellular matrix 1"/>
    <property type="match status" value="1"/>
</dbReference>
<dbReference type="GeneTree" id="ENSGT00940000156990"/>
<evidence type="ECO:0000256" key="15">
    <source>
        <dbReference type="ARBA" id="ARBA00058451"/>
    </source>
</evidence>
<dbReference type="GO" id="GO:0046872">
    <property type="term" value="F:metal ion binding"/>
    <property type="evidence" value="ECO:0007669"/>
    <property type="project" value="UniProtKB-KW"/>
</dbReference>
<keyword evidence="12" id="KW-0130">Cell adhesion</keyword>
<dbReference type="GO" id="GO:0007154">
    <property type="term" value="P:cell communication"/>
    <property type="evidence" value="ECO:0007669"/>
    <property type="project" value="InterPro"/>
</dbReference>
<accession>A0A8D0GWX4</accession>
<dbReference type="InterPro" id="IPR003644">
    <property type="entry name" value="Calx_beta"/>
</dbReference>
<dbReference type="InterPro" id="IPR051561">
    <property type="entry name" value="FRAS1_ECM"/>
</dbReference>
<evidence type="ECO:0000259" key="20">
    <source>
        <dbReference type="PROSITE" id="PS50041"/>
    </source>
</evidence>
<reference evidence="21" key="1">
    <citation type="submission" date="2025-08" db="UniProtKB">
        <authorList>
            <consortium name="Ensembl"/>
        </authorList>
    </citation>
    <scope>IDENTIFICATION</scope>
</reference>
<evidence type="ECO:0000256" key="13">
    <source>
        <dbReference type="ARBA" id="ARBA00023157"/>
    </source>
</evidence>
<organism evidence="21 22">
    <name type="scientific">Sphenodon punctatus</name>
    <name type="common">Tuatara</name>
    <name type="synonym">Hatteria punctata</name>
    <dbReference type="NCBI Taxonomy" id="8508"/>
    <lineage>
        <taxon>Eukaryota</taxon>
        <taxon>Metazoa</taxon>
        <taxon>Chordata</taxon>
        <taxon>Craniata</taxon>
        <taxon>Vertebrata</taxon>
        <taxon>Euteleostomi</taxon>
        <taxon>Lepidosauria</taxon>
        <taxon>Sphenodontia</taxon>
        <taxon>Sphenodontidae</taxon>
        <taxon>Sphenodon</taxon>
    </lineage>
</organism>
<evidence type="ECO:0000256" key="5">
    <source>
        <dbReference type="ARBA" id="ARBA00022530"/>
    </source>
</evidence>
<dbReference type="GO" id="GO:0005604">
    <property type="term" value="C:basement membrane"/>
    <property type="evidence" value="ECO:0007669"/>
    <property type="project" value="UniProtKB-SubCell"/>
</dbReference>
<dbReference type="InterPro" id="IPR016187">
    <property type="entry name" value="CTDL_fold"/>
</dbReference>
<dbReference type="GO" id="GO:0007155">
    <property type="term" value="P:cell adhesion"/>
    <property type="evidence" value="ECO:0007669"/>
    <property type="project" value="UniProtKB-KW"/>
</dbReference>
<evidence type="ECO:0000313" key="21">
    <source>
        <dbReference type="Ensembl" id="ENSSPUP00000013320.1"/>
    </source>
</evidence>
<evidence type="ECO:0000256" key="1">
    <source>
        <dbReference type="ARBA" id="ARBA00004302"/>
    </source>
</evidence>
<name>A0A8D0GWX4_SPHPU</name>
<evidence type="ECO:0000256" key="6">
    <source>
        <dbReference type="ARBA" id="ARBA00022723"/>
    </source>
</evidence>
<dbReference type="SUPFAM" id="SSF141072">
    <property type="entry name" value="CalX-like"/>
    <property type="match status" value="1"/>
</dbReference>
<dbReference type="InterPro" id="IPR038081">
    <property type="entry name" value="CalX-like_sf"/>
</dbReference>
<keyword evidence="3" id="KW-0217">Developmental protein</keyword>
<dbReference type="PANTHER" id="PTHR45739:SF7">
    <property type="entry name" value="FRAS1-RELATED EXTRACELLULAR MATRIX PROTEIN 1"/>
    <property type="match status" value="1"/>
</dbReference>
<keyword evidence="9" id="KW-0677">Repeat</keyword>
<evidence type="ECO:0000256" key="18">
    <source>
        <dbReference type="ARBA" id="ARBA00081243"/>
    </source>
</evidence>
<keyword evidence="10" id="KW-0106">Calcium</keyword>
<dbReference type="PANTHER" id="PTHR45739">
    <property type="entry name" value="MATRIX PROTEIN, PUTATIVE-RELATED"/>
    <property type="match status" value="1"/>
</dbReference>
<keyword evidence="22" id="KW-1185">Reference proteome</keyword>
<keyword evidence="4" id="KW-0964">Secreted</keyword>
<evidence type="ECO:0000256" key="7">
    <source>
        <dbReference type="ARBA" id="ARBA00022729"/>
    </source>
</evidence>
<protein>
    <recommendedName>
        <fullName evidence="17">FRAS1-related extracellular matrix protein 1</fullName>
    </recommendedName>
    <alternativeName>
        <fullName evidence="18">Protein QBRICK</fullName>
    </alternativeName>
</protein>
<dbReference type="Pfam" id="PF03160">
    <property type="entry name" value="Calx-beta"/>
    <property type="match status" value="1"/>
</dbReference>
<evidence type="ECO:0000256" key="2">
    <source>
        <dbReference type="ARBA" id="ARBA00005529"/>
    </source>
</evidence>
<keyword evidence="8" id="KW-0430">Lectin</keyword>
<evidence type="ECO:0000256" key="8">
    <source>
        <dbReference type="ARBA" id="ARBA00022734"/>
    </source>
</evidence>
<comment type="subunit">
    <text evidence="16">Interacts with FREM2.</text>
</comment>
<feature type="repeat" description="CSPG" evidence="19">
    <location>
        <begin position="164"/>
        <end position="260"/>
    </location>
</feature>
<keyword evidence="14" id="KW-0325">Glycoprotein</keyword>
<dbReference type="PROSITE" id="PS51854">
    <property type="entry name" value="CSPG"/>
    <property type="match status" value="2"/>
</dbReference>
<reference evidence="21" key="2">
    <citation type="submission" date="2025-09" db="UniProtKB">
        <authorList>
            <consortium name="Ensembl"/>
        </authorList>
    </citation>
    <scope>IDENTIFICATION</scope>
</reference>
<dbReference type="InterPro" id="IPR039005">
    <property type="entry name" value="CSPG_rpt"/>
</dbReference>
<dbReference type="AlphaFoldDB" id="A0A8D0GWX4"/>
<evidence type="ECO:0000313" key="22">
    <source>
        <dbReference type="Proteomes" id="UP000694392"/>
    </source>
</evidence>
<dbReference type="Pfam" id="PF00059">
    <property type="entry name" value="Lectin_C"/>
    <property type="match status" value="1"/>
</dbReference>
<dbReference type="InterPro" id="IPR001304">
    <property type="entry name" value="C-type_lectin-like"/>
</dbReference>
<evidence type="ECO:0000256" key="12">
    <source>
        <dbReference type="ARBA" id="ARBA00022889"/>
    </source>
</evidence>
<dbReference type="CDD" id="cd00037">
    <property type="entry name" value="CLECT"/>
    <property type="match status" value="1"/>
</dbReference>
<dbReference type="SUPFAM" id="SSF56436">
    <property type="entry name" value="C-type lectin-like"/>
    <property type="match status" value="1"/>
</dbReference>
<keyword evidence="6" id="KW-0479">Metal-binding</keyword>
<proteinExistence type="inferred from homology"/>
<keyword evidence="5" id="KW-0272">Extracellular matrix</keyword>
<dbReference type="Gene3D" id="3.10.100.10">
    <property type="entry name" value="Mannose-Binding Protein A, subunit A"/>
    <property type="match status" value="1"/>
</dbReference>
<evidence type="ECO:0000256" key="14">
    <source>
        <dbReference type="ARBA" id="ARBA00023180"/>
    </source>
</evidence>
<evidence type="ECO:0000256" key="10">
    <source>
        <dbReference type="ARBA" id="ARBA00022837"/>
    </source>
</evidence>
<keyword evidence="13" id="KW-1015">Disulfide bond</keyword>
<dbReference type="Gene3D" id="2.60.40.2030">
    <property type="match status" value="1"/>
</dbReference>
<evidence type="ECO:0000256" key="16">
    <source>
        <dbReference type="ARBA" id="ARBA00065340"/>
    </source>
</evidence>
<evidence type="ECO:0000256" key="11">
    <source>
        <dbReference type="ARBA" id="ARBA00022869"/>
    </source>
</evidence>
<keyword evidence="7" id="KW-0732">Signal</keyword>
<feature type="repeat" description="CSPG" evidence="19">
    <location>
        <begin position="42"/>
        <end position="132"/>
    </location>
</feature>
<dbReference type="GO" id="GO:0016020">
    <property type="term" value="C:membrane"/>
    <property type="evidence" value="ECO:0007669"/>
    <property type="project" value="InterPro"/>
</dbReference>
<dbReference type="Ensembl" id="ENSSPUT00000014203.1">
    <property type="protein sequence ID" value="ENSSPUP00000013320.1"/>
    <property type="gene ID" value="ENSSPUG00000010230.1"/>
</dbReference>
<dbReference type="InterPro" id="IPR016186">
    <property type="entry name" value="C-type_lectin-like/link_sf"/>
</dbReference>
<comment type="subcellular location">
    <subcellularLocation>
        <location evidence="1">Secreted</location>
        <location evidence="1">Extracellular space</location>
        <location evidence="1">Extracellular matrix</location>
        <location evidence="1">Basement membrane</location>
    </subcellularLocation>
</comment>
<comment type="function">
    <text evidence="15">Extracellular matrix protein that plays a role in epidermal differentiation and is required for epidermal adhesion during embryonic development.</text>
</comment>
<dbReference type="Proteomes" id="UP000694392">
    <property type="component" value="Unplaced"/>
</dbReference>
<evidence type="ECO:0000256" key="3">
    <source>
        <dbReference type="ARBA" id="ARBA00022473"/>
    </source>
</evidence>
<dbReference type="PROSITE" id="PS50041">
    <property type="entry name" value="C_TYPE_LECTIN_2"/>
    <property type="match status" value="1"/>
</dbReference>
<dbReference type="GO" id="GO:0030246">
    <property type="term" value="F:carbohydrate binding"/>
    <property type="evidence" value="ECO:0007669"/>
    <property type="project" value="UniProtKB-KW"/>
</dbReference>
<evidence type="ECO:0000256" key="4">
    <source>
        <dbReference type="ARBA" id="ARBA00022525"/>
    </source>
</evidence>
<dbReference type="Pfam" id="PF16184">
    <property type="entry name" value="Cadherin_3"/>
    <property type="match status" value="2"/>
</dbReference>
<keyword evidence="11" id="KW-0084">Basement membrane</keyword>
<evidence type="ECO:0000256" key="19">
    <source>
        <dbReference type="PROSITE-ProRule" id="PRU01201"/>
    </source>
</evidence>
<dbReference type="OMA" id="ACKEQYL"/>